<name>A0ABP9FDI8_9GAMM</name>
<dbReference type="InterPro" id="IPR016181">
    <property type="entry name" value="Acyl_CoA_acyltransferase"/>
</dbReference>
<keyword evidence="3" id="KW-1185">Reference proteome</keyword>
<protein>
    <submittedName>
        <fullName evidence="2">GNAT family N-acetyltransferase</fullName>
    </submittedName>
</protein>
<organism evidence="2 3">
    <name type="scientific">Ferrimonas pelagia</name>
    <dbReference type="NCBI Taxonomy" id="1177826"/>
    <lineage>
        <taxon>Bacteria</taxon>
        <taxon>Pseudomonadati</taxon>
        <taxon>Pseudomonadota</taxon>
        <taxon>Gammaproteobacteria</taxon>
        <taxon>Alteromonadales</taxon>
        <taxon>Ferrimonadaceae</taxon>
        <taxon>Ferrimonas</taxon>
    </lineage>
</organism>
<accession>A0ABP9FDI8</accession>
<dbReference type="SUPFAM" id="SSF55729">
    <property type="entry name" value="Acyl-CoA N-acyltransferases (Nat)"/>
    <property type="match status" value="1"/>
</dbReference>
<proteinExistence type="predicted"/>
<feature type="domain" description="N-acetyltransferase" evidence="1">
    <location>
        <begin position="35"/>
        <end position="178"/>
    </location>
</feature>
<dbReference type="PROSITE" id="PS51186">
    <property type="entry name" value="GNAT"/>
    <property type="match status" value="1"/>
</dbReference>
<dbReference type="Gene3D" id="3.40.630.30">
    <property type="match status" value="1"/>
</dbReference>
<dbReference type="Pfam" id="PF13302">
    <property type="entry name" value="Acetyltransf_3"/>
    <property type="match status" value="1"/>
</dbReference>
<dbReference type="RefSeq" id="WP_345336758.1">
    <property type="nucleotide sequence ID" value="NZ_BAABJZ010000100.1"/>
</dbReference>
<evidence type="ECO:0000259" key="1">
    <source>
        <dbReference type="PROSITE" id="PS51186"/>
    </source>
</evidence>
<evidence type="ECO:0000313" key="3">
    <source>
        <dbReference type="Proteomes" id="UP001499988"/>
    </source>
</evidence>
<dbReference type="Proteomes" id="UP001499988">
    <property type="component" value="Unassembled WGS sequence"/>
</dbReference>
<dbReference type="InterPro" id="IPR051531">
    <property type="entry name" value="N-acetyltransferase"/>
</dbReference>
<dbReference type="PANTHER" id="PTHR43792">
    <property type="entry name" value="GNAT FAMILY, PUTATIVE (AFU_ORTHOLOGUE AFUA_3G00765)-RELATED-RELATED"/>
    <property type="match status" value="1"/>
</dbReference>
<reference evidence="3" key="1">
    <citation type="journal article" date="2019" name="Int. J. Syst. Evol. Microbiol.">
        <title>The Global Catalogue of Microorganisms (GCM) 10K type strain sequencing project: providing services to taxonomists for standard genome sequencing and annotation.</title>
        <authorList>
            <consortium name="The Broad Institute Genomics Platform"/>
            <consortium name="The Broad Institute Genome Sequencing Center for Infectious Disease"/>
            <person name="Wu L."/>
            <person name="Ma J."/>
        </authorList>
    </citation>
    <scope>NUCLEOTIDE SEQUENCE [LARGE SCALE GENOMIC DNA]</scope>
    <source>
        <strain evidence="3">JCM 18401</strain>
    </source>
</reference>
<gene>
    <name evidence="2" type="ORF">GCM10023333_34960</name>
</gene>
<dbReference type="PANTHER" id="PTHR43792:SF1">
    <property type="entry name" value="N-ACETYLTRANSFERASE DOMAIN-CONTAINING PROTEIN"/>
    <property type="match status" value="1"/>
</dbReference>
<evidence type="ECO:0000313" key="2">
    <source>
        <dbReference type="EMBL" id="GAA4898562.1"/>
    </source>
</evidence>
<dbReference type="InterPro" id="IPR000182">
    <property type="entry name" value="GNAT_dom"/>
</dbReference>
<sequence>MNTSLAHCAFETSRLSVAPIALPASRSARDDFFDRLVTLLSSAVVAELPPYFQGIKTQEQAQIWFERMQQDSVLLPIHDQSARTLLGFVFLYQQPNSDTAHLGYLLGEAHWGQGLGKESLRGLLAWCHRHQAVNELVAGVAPDNVASRRLLTGLGFRQAAPTAEGMLSFVYELGQSRAPSSP</sequence>
<comment type="caution">
    <text evidence="2">The sequence shown here is derived from an EMBL/GenBank/DDBJ whole genome shotgun (WGS) entry which is preliminary data.</text>
</comment>
<dbReference type="EMBL" id="BAABJZ010000100">
    <property type="protein sequence ID" value="GAA4898562.1"/>
    <property type="molecule type" value="Genomic_DNA"/>
</dbReference>